<gene>
    <name evidence="1" type="ORF">EOD42_07555</name>
</gene>
<comment type="caution">
    <text evidence="1">The sequence shown here is derived from an EMBL/GenBank/DDBJ whole genome shotgun (WGS) entry which is preliminary data.</text>
</comment>
<organism evidence="1 2">
    <name type="scientific">Rhodovarius crocodyli</name>
    <dbReference type="NCBI Taxonomy" id="1979269"/>
    <lineage>
        <taxon>Bacteria</taxon>
        <taxon>Pseudomonadati</taxon>
        <taxon>Pseudomonadota</taxon>
        <taxon>Alphaproteobacteria</taxon>
        <taxon>Acetobacterales</taxon>
        <taxon>Roseomonadaceae</taxon>
        <taxon>Rhodovarius</taxon>
    </lineage>
</organism>
<evidence type="ECO:0000313" key="1">
    <source>
        <dbReference type="EMBL" id="RVT97664.1"/>
    </source>
</evidence>
<keyword evidence="2" id="KW-1185">Reference proteome</keyword>
<dbReference type="EMBL" id="SACL01000002">
    <property type="protein sequence ID" value="RVT97664.1"/>
    <property type="molecule type" value="Genomic_DNA"/>
</dbReference>
<sequence length="121" mass="12670">MSPRPNIAPGYTVLVLERAHASAAAEAAVLAVHPFEDERGETPAALAALDAAHLALDELAATPAITRDDLLAKAATLLPHIEAMGRSSERLMQSLARDFARLAPELCPLLGTMSPQPVEAA</sequence>
<reference evidence="1 2" key="1">
    <citation type="submission" date="2019-01" db="EMBL/GenBank/DDBJ databases">
        <authorList>
            <person name="Chen W.-M."/>
        </authorList>
    </citation>
    <scope>NUCLEOTIDE SEQUENCE [LARGE SCALE GENOMIC DNA]</scope>
    <source>
        <strain evidence="1 2">CCP-6</strain>
    </source>
</reference>
<protein>
    <submittedName>
        <fullName evidence="1">Uncharacterized protein</fullName>
    </submittedName>
</protein>
<evidence type="ECO:0000313" key="2">
    <source>
        <dbReference type="Proteomes" id="UP000282957"/>
    </source>
</evidence>
<dbReference type="Proteomes" id="UP000282957">
    <property type="component" value="Unassembled WGS sequence"/>
</dbReference>
<proteinExistence type="predicted"/>
<accession>A0A437MJ23</accession>
<name>A0A437MJ23_9PROT</name>
<dbReference type="RefSeq" id="WP_127786892.1">
    <property type="nucleotide sequence ID" value="NZ_SACL01000002.1"/>
</dbReference>
<dbReference type="AlphaFoldDB" id="A0A437MJ23"/>